<dbReference type="GO" id="GO:0003676">
    <property type="term" value="F:nucleic acid binding"/>
    <property type="evidence" value="ECO:0007669"/>
    <property type="project" value="InterPro"/>
</dbReference>
<dbReference type="STRING" id="1336337.A0A3N4J7Q4"/>
<keyword evidence="3" id="KW-1185">Reference proteome</keyword>
<evidence type="ECO:0000259" key="1">
    <source>
        <dbReference type="Pfam" id="PF03184"/>
    </source>
</evidence>
<dbReference type="InterPro" id="IPR004875">
    <property type="entry name" value="DDE_SF_endonuclease_dom"/>
</dbReference>
<accession>A0A3N4J7Q4</accession>
<reference evidence="2 3" key="1">
    <citation type="journal article" date="2018" name="Nat. Ecol. Evol.">
        <title>Pezizomycetes genomes reveal the molecular basis of ectomycorrhizal truffle lifestyle.</title>
        <authorList>
            <person name="Murat C."/>
            <person name="Payen T."/>
            <person name="Noel B."/>
            <person name="Kuo A."/>
            <person name="Morin E."/>
            <person name="Chen J."/>
            <person name="Kohler A."/>
            <person name="Krizsan K."/>
            <person name="Balestrini R."/>
            <person name="Da Silva C."/>
            <person name="Montanini B."/>
            <person name="Hainaut M."/>
            <person name="Levati E."/>
            <person name="Barry K.W."/>
            <person name="Belfiori B."/>
            <person name="Cichocki N."/>
            <person name="Clum A."/>
            <person name="Dockter R.B."/>
            <person name="Fauchery L."/>
            <person name="Guy J."/>
            <person name="Iotti M."/>
            <person name="Le Tacon F."/>
            <person name="Lindquist E.A."/>
            <person name="Lipzen A."/>
            <person name="Malagnac F."/>
            <person name="Mello A."/>
            <person name="Molinier V."/>
            <person name="Miyauchi S."/>
            <person name="Poulain J."/>
            <person name="Riccioni C."/>
            <person name="Rubini A."/>
            <person name="Sitrit Y."/>
            <person name="Splivallo R."/>
            <person name="Traeger S."/>
            <person name="Wang M."/>
            <person name="Zifcakova L."/>
            <person name="Wipf D."/>
            <person name="Zambonelli A."/>
            <person name="Paolocci F."/>
            <person name="Nowrousian M."/>
            <person name="Ottonello S."/>
            <person name="Baldrian P."/>
            <person name="Spatafora J.W."/>
            <person name="Henrissat B."/>
            <person name="Nagy L.G."/>
            <person name="Aury J.M."/>
            <person name="Wincker P."/>
            <person name="Grigoriev I.V."/>
            <person name="Bonfante P."/>
            <person name="Martin F.M."/>
        </authorList>
    </citation>
    <scope>NUCLEOTIDE SEQUENCE [LARGE SCALE GENOMIC DNA]</scope>
    <source>
        <strain evidence="2 3">120613-1</strain>
    </source>
</reference>
<feature type="non-terminal residue" evidence="2">
    <location>
        <position position="183"/>
    </location>
</feature>
<dbReference type="Pfam" id="PF03184">
    <property type="entry name" value="DDE_1"/>
    <property type="match status" value="1"/>
</dbReference>
<evidence type="ECO:0000313" key="2">
    <source>
        <dbReference type="EMBL" id="RPA94215.1"/>
    </source>
</evidence>
<dbReference type="AlphaFoldDB" id="A0A3N4J7Q4"/>
<feature type="domain" description="DDE-1" evidence="1">
    <location>
        <begin position="13"/>
        <end position="144"/>
    </location>
</feature>
<gene>
    <name evidence="2" type="ORF">L873DRAFT_1575820</name>
</gene>
<sequence>TASPENHKSLTIIEAICANGSHPPPSVIICFGEKIMESWVHENLTGAEVIIVSPTGYTYETTALAWLNHFIKHVGAGPDQHWRIVLLNGHITHRQDDFIIKCHENHIVRFEFPSHLTHVLQHLDVGVFCPWKYYYNKGINHALYSLEIQYTISSFFHDLGSICEQTFQPHTIKNSFKDSRMFP</sequence>
<feature type="non-terminal residue" evidence="2">
    <location>
        <position position="1"/>
    </location>
</feature>
<dbReference type="EMBL" id="ML120441">
    <property type="protein sequence ID" value="RPA94215.1"/>
    <property type="molecule type" value="Genomic_DNA"/>
</dbReference>
<dbReference type="OrthoDB" id="4324149at2759"/>
<name>A0A3N4J7Q4_9PEZI</name>
<protein>
    <recommendedName>
        <fullName evidence="1">DDE-1 domain-containing protein</fullName>
    </recommendedName>
</protein>
<dbReference type="Proteomes" id="UP000276215">
    <property type="component" value="Unassembled WGS sequence"/>
</dbReference>
<organism evidence="2 3">
    <name type="scientific">Choiromyces venosus 120613-1</name>
    <dbReference type="NCBI Taxonomy" id="1336337"/>
    <lineage>
        <taxon>Eukaryota</taxon>
        <taxon>Fungi</taxon>
        <taxon>Dikarya</taxon>
        <taxon>Ascomycota</taxon>
        <taxon>Pezizomycotina</taxon>
        <taxon>Pezizomycetes</taxon>
        <taxon>Pezizales</taxon>
        <taxon>Tuberaceae</taxon>
        <taxon>Choiromyces</taxon>
    </lineage>
</organism>
<evidence type="ECO:0000313" key="3">
    <source>
        <dbReference type="Proteomes" id="UP000276215"/>
    </source>
</evidence>
<proteinExistence type="predicted"/>